<keyword evidence="2" id="KW-1185">Reference proteome</keyword>
<evidence type="ECO:0000313" key="2">
    <source>
        <dbReference type="Proteomes" id="UP000823749"/>
    </source>
</evidence>
<comment type="caution">
    <text evidence="1">The sequence shown here is derived from an EMBL/GenBank/DDBJ whole genome shotgun (WGS) entry which is preliminary data.</text>
</comment>
<dbReference type="Proteomes" id="UP000823749">
    <property type="component" value="Chromosome 5"/>
</dbReference>
<evidence type="ECO:0008006" key="3">
    <source>
        <dbReference type="Google" id="ProtNLM"/>
    </source>
</evidence>
<gene>
    <name evidence="1" type="ORF">RHGRI_015267</name>
</gene>
<reference evidence="1" key="1">
    <citation type="submission" date="2020-08" db="EMBL/GenBank/DDBJ databases">
        <title>Plant Genome Project.</title>
        <authorList>
            <person name="Zhang R.-G."/>
        </authorList>
    </citation>
    <scope>NUCLEOTIDE SEQUENCE</scope>
    <source>
        <strain evidence="1">WSP0</strain>
        <tissue evidence="1">Leaf</tissue>
    </source>
</reference>
<sequence length="50" mass="5739">MKRFKAVTLKHIHHEANKGADSFTKDAPFSAGDLYICLWGLNTLNLFRFN</sequence>
<dbReference type="EMBL" id="JACTNZ010000005">
    <property type="protein sequence ID" value="KAG5550247.1"/>
    <property type="molecule type" value="Genomic_DNA"/>
</dbReference>
<name>A0AAV6KD58_9ERIC</name>
<protein>
    <recommendedName>
        <fullName evidence="3">RNase H type-1 domain-containing protein</fullName>
    </recommendedName>
</protein>
<proteinExistence type="predicted"/>
<accession>A0AAV6KD58</accession>
<organism evidence="1 2">
    <name type="scientific">Rhododendron griersonianum</name>
    <dbReference type="NCBI Taxonomy" id="479676"/>
    <lineage>
        <taxon>Eukaryota</taxon>
        <taxon>Viridiplantae</taxon>
        <taxon>Streptophyta</taxon>
        <taxon>Embryophyta</taxon>
        <taxon>Tracheophyta</taxon>
        <taxon>Spermatophyta</taxon>
        <taxon>Magnoliopsida</taxon>
        <taxon>eudicotyledons</taxon>
        <taxon>Gunneridae</taxon>
        <taxon>Pentapetalae</taxon>
        <taxon>asterids</taxon>
        <taxon>Ericales</taxon>
        <taxon>Ericaceae</taxon>
        <taxon>Ericoideae</taxon>
        <taxon>Rhodoreae</taxon>
        <taxon>Rhododendron</taxon>
    </lineage>
</organism>
<dbReference type="AlphaFoldDB" id="A0AAV6KD58"/>
<evidence type="ECO:0000313" key="1">
    <source>
        <dbReference type="EMBL" id="KAG5550247.1"/>
    </source>
</evidence>